<dbReference type="Proteomes" id="UP000242288">
    <property type="component" value="Unassembled WGS sequence"/>
</dbReference>
<sequence>MQIHYKIVEFTLKAETEINLPDFKGSAFRGGFGNILRQITCVLKRQQCIDCPIKTKCIYAYVFETVSDTTANFLNMHKYEKVPHPFVFEPPLNKKKLYQPAEEFKFKIILIGKAIEYLPYFVVTIKELGKVGIGKAKGKFIISNISSSNSETISLNSVNLEQNFTKLSLNILTPIRIKYNRSLVNQLDFHVLIRSILRRISLLYYFHCKKEPLQVDVNSLIEKAEKVKILDDNTRWYDWERYSSRQDTRMKLGGVVGEITYEGDITPFIPFLKACEILHVGKGTSFGLGKYEIVNHQIKL</sequence>
<protein>
    <submittedName>
        <fullName evidence="2">CRISPR-associated protein Cas6</fullName>
    </submittedName>
</protein>
<evidence type="ECO:0000313" key="2">
    <source>
        <dbReference type="EMBL" id="PMP70909.1"/>
    </source>
</evidence>
<evidence type="ECO:0000313" key="3">
    <source>
        <dbReference type="Proteomes" id="UP000242288"/>
    </source>
</evidence>
<dbReference type="Pfam" id="PF10040">
    <property type="entry name" value="CRISPR_Cas6"/>
    <property type="match status" value="1"/>
</dbReference>
<name>A0A2J6WKW7_9BACT</name>
<reference evidence="2 3" key="1">
    <citation type="submission" date="2018-01" db="EMBL/GenBank/DDBJ databases">
        <title>Metagenomic assembled genomes from two thermal pools in the Uzon Caldera, Kamchatka, Russia.</title>
        <authorList>
            <person name="Wilkins L."/>
            <person name="Ettinger C."/>
        </authorList>
    </citation>
    <scope>NUCLEOTIDE SEQUENCE [LARGE SCALE GENOMIC DNA]</scope>
    <source>
        <strain evidence="2">ZAV-04</strain>
    </source>
</reference>
<accession>A0A2J6WKW7</accession>
<organism evidence="2 3">
    <name type="scientific">Thermodesulfovibrio aggregans</name>
    <dbReference type="NCBI Taxonomy" id="86166"/>
    <lineage>
        <taxon>Bacteria</taxon>
        <taxon>Pseudomonadati</taxon>
        <taxon>Nitrospirota</taxon>
        <taxon>Thermodesulfovibrionia</taxon>
        <taxon>Thermodesulfovibrionales</taxon>
        <taxon>Thermodesulfovibrionaceae</taxon>
        <taxon>Thermodesulfovibrio</taxon>
    </lineage>
</organism>
<evidence type="ECO:0000259" key="1">
    <source>
        <dbReference type="Pfam" id="PF10040"/>
    </source>
</evidence>
<feature type="domain" description="CRISPR-associated protein Cas6 C-terminal" evidence="1">
    <location>
        <begin position="169"/>
        <end position="291"/>
    </location>
</feature>
<dbReference type="AlphaFoldDB" id="A0A2J6WKW7"/>
<dbReference type="EMBL" id="PNIO01000036">
    <property type="protein sequence ID" value="PMP70909.1"/>
    <property type="molecule type" value="Genomic_DNA"/>
</dbReference>
<proteinExistence type="predicted"/>
<gene>
    <name evidence="2" type="ORF">C0186_04635</name>
</gene>
<dbReference type="InterPro" id="IPR019267">
    <property type="entry name" value="CRISPR-assoc_Cas6_C"/>
</dbReference>
<comment type="caution">
    <text evidence="2">The sequence shown here is derived from an EMBL/GenBank/DDBJ whole genome shotgun (WGS) entry which is preliminary data.</text>
</comment>
<dbReference type="Gene3D" id="3.30.70.1900">
    <property type="match status" value="1"/>
</dbReference>